<name>A0AAD9MXT6_9ANNE</name>
<dbReference type="AlphaFoldDB" id="A0AAD9MXT6"/>
<keyword evidence="8" id="KW-1133">Transmembrane helix</keyword>
<evidence type="ECO:0000256" key="2">
    <source>
        <dbReference type="ARBA" id="ARBA00007447"/>
    </source>
</evidence>
<comment type="subcellular location">
    <subcellularLocation>
        <location evidence="1">Membrane</location>
        <topology evidence="1">Single-pass type I membrane protein</topology>
    </subcellularLocation>
</comment>
<evidence type="ECO:0000256" key="6">
    <source>
        <dbReference type="ARBA" id="ARBA00022750"/>
    </source>
</evidence>
<feature type="signal peptide" evidence="12">
    <location>
        <begin position="1"/>
        <end position="19"/>
    </location>
</feature>
<dbReference type="SUPFAM" id="SSF50630">
    <property type="entry name" value="Acid proteases"/>
    <property type="match status" value="1"/>
</dbReference>
<dbReference type="Gene3D" id="2.40.70.10">
    <property type="entry name" value="Acid Proteases"/>
    <property type="match status" value="2"/>
</dbReference>
<reference evidence="14" key="1">
    <citation type="journal article" date="2023" name="Mol. Biol. Evol.">
        <title>Third-Generation Sequencing Reveals the Adaptive Role of the Epigenome in Three Deep-Sea Polychaetes.</title>
        <authorList>
            <person name="Perez M."/>
            <person name="Aroh O."/>
            <person name="Sun Y."/>
            <person name="Lan Y."/>
            <person name="Juniper S.K."/>
            <person name="Young C.R."/>
            <person name="Angers B."/>
            <person name="Qian P.Y."/>
        </authorList>
    </citation>
    <scope>NUCLEOTIDE SEQUENCE</scope>
    <source>
        <strain evidence="14">P08H-3</strain>
    </source>
</reference>
<keyword evidence="7 11" id="KW-0378">Hydrolase</keyword>
<evidence type="ECO:0000313" key="14">
    <source>
        <dbReference type="EMBL" id="KAK2147701.1"/>
    </source>
</evidence>
<evidence type="ECO:0000259" key="13">
    <source>
        <dbReference type="PROSITE" id="PS51767"/>
    </source>
</evidence>
<keyword evidence="10" id="KW-0865">Zymogen</keyword>
<sequence>MSVLQYSLLFCLYISANVGSVIYEMPLYSINTHVNKAVEATCPSHGCKSSNVDRGNLYGQAGEGYYVELVIGTPPQKVQVLVDTGSSNFAIAAAPNPNIRTYFNRSLSRTYVDNNNNVLVLYTEGIWSGVLGNEVVSLIAIPEVAIEMTLAFITESEDFFTNGSNWQGILGLAYAQIAKPDSSLKPFFDAFVEQTGIKSMFSIQICNTKGYRKCIEYIWKSATNQDLPSINSRCCYNSVKTIIDSGSTNIRLPKKIFWRLIKLLQQNIKIILSFCEAVLGAVMMDAFYVVFDREHKRVGFAVNSCPNTVAKRGLHPKITGPHLRGMRHGKL</sequence>
<accession>A0AAD9MXT6</accession>
<keyword evidence="15" id="KW-1185">Reference proteome</keyword>
<dbReference type="GO" id="GO:0004190">
    <property type="term" value="F:aspartic-type endopeptidase activity"/>
    <property type="evidence" value="ECO:0007669"/>
    <property type="project" value="UniProtKB-KW"/>
</dbReference>
<evidence type="ECO:0000256" key="12">
    <source>
        <dbReference type="SAM" id="SignalP"/>
    </source>
</evidence>
<dbReference type="InterPro" id="IPR009119">
    <property type="entry name" value="BACE"/>
</dbReference>
<evidence type="ECO:0000256" key="9">
    <source>
        <dbReference type="ARBA" id="ARBA00023136"/>
    </source>
</evidence>
<dbReference type="FunFam" id="2.40.70.10:FF:000007">
    <property type="entry name" value="Beta-secretase 1"/>
    <property type="match status" value="1"/>
</dbReference>
<evidence type="ECO:0000256" key="7">
    <source>
        <dbReference type="ARBA" id="ARBA00022801"/>
    </source>
</evidence>
<dbReference type="PRINTS" id="PR00792">
    <property type="entry name" value="PEPSIN"/>
</dbReference>
<evidence type="ECO:0000256" key="1">
    <source>
        <dbReference type="ARBA" id="ARBA00004479"/>
    </source>
</evidence>
<protein>
    <recommendedName>
        <fullName evidence="13">Peptidase A1 domain-containing protein</fullName>
    </recommendedName>
</protein>
<feature type="chain" id="PRO_5042071560" description="Peptidase A1 domain-containing protein" evidence="12">
    <location>
        <begin position="20"/>
        <end position="331"/>
    </location>
</feature>
<dbReference type="EMBL" id="JAODUP010000540">
    <property type="protein sequence ID" value="KAK2147701.1"/>
    <property type="molecule type" value="Genomic_DNA"/>
</dbReference>
<keyword evidence="6 11" id="KW-0064">Aspartyl protease</keyword>
<proteinExistence type="inferred from homology"/>
<dbReference type="GO" id="GO:0050435">
    <property type="term" value="P:amyloid-beta metabolic process"/>
    <property type="evidence" value="ECO:0007669"/>
    <property type="project" value="TreeGrafter"/>
</dbReference>
<dbReference type="PANTHER" id="PTHR47965:SF12">
    <property type="entry name" value="ASPARTIC PROTEINASE 3-RELATED"/>
    <property type="match status" value="1"/>
</dbReference>
<dbReference type="InterPro" id="IPR033121">
    <property type="entry name" value="PEPTIDASE_A1"/>
</dbReference>
<evidence type="ECO:0000256" key="3">
    <source>
        <dbReference type="ARBA" id="ARBA00022670"/>
    </source>
</evidence>
<evidence type="ECO:0000313" key="15">
    <source>
        <dbReference type="Proteomes" id="UP001208570"/>
    </source>
</evidence>
<organism evidence="14 15">
    <name type="scientific">Paralvinella palmiformis</name>
    <dbReference type="NCBI Taxonomy" id="53620"/>
    <lineage>
        <taxon>Eukaryota</taxon>
        <taxon>Metazoa</taxon>
        <taxon>Spiralia</taxon>
        <taxon>Lophotrochozoa</taxon>
        <taxon>Annelida</taxon>
        <taxon>Polychaeta</taxon>
        <taxon>Sedentaria</taxon>
        <taxon>Canalipalpata</taxon>
        <taxon>Terebellida</taxon>
        <taxon>Terebelliformia</taxon>
        <taxon>Alvinellidae</taxon>
        <taxon>Paralvinella</taxon>
    </lineage>
</organism>
<dbReference type="GO" id="GO:0005886">
    <property type="term" value="C:plasma membrane"/>
    <property type="evidence" value="ECO:0007669"/>
    <property type="project" value="TreeGrafter"/>
</dbReference>
<dbReference type="PRINTS" id="PR01815">
    <property type="entry name" value="BACEFAMILY"/>
</dbReference>
<keyword evidence="9" id="KW-0472">Membrane</keyword>
<comment type="similarity">
    <text evidence="2 11">Belongs to the peptidase A1 family.</text>
</comment>
<dbReference type="InterPro" id="IPR001461">
    <property type="entry name" value="Aspartic_peptidase_A1"/>
</dbReference>
<comment type="caution">
    <text evidence="14">The sequence shown here is derived from an EMBL/GenBank/DDBJ whole genome shotgun (WGS) entry which is preliminary data.</text>
</comment>
<dbReference type="GO" id="GO:0005802">
    <property type="term" value="C:trans-Golgi network"/>
    <property type="evidence" value="ECO:0007669"/>
    <property type="project" value="TreeGrafter"/>
</dbReference>
<evidence type="ECO:0000256" key="5">
    <source>
        <dbReference type="ARBA" id="ARBA00022729"/>
    </source>
</evidence>
<dbReference type="Proteomes" id="UP001208570">
    <property type="component" value="Unassembled WGS sequence"/>
</dbReference>
<dbReference type="InterPro" id="IPR001969">
    <property type="entry name" value="Aspartic_peptidase_AS"/>
</dbReference>
<dbReference type="InterPro" id="IPR021109">
    <property type="entry name" value="Peptidase_aspartic_dom_sf"/>
</dbReference>
<evidence type="ECO:0000256" key="8">
    <source>
        <dbReference type="ARBA" id="ARBA00022989"/>
    </source>
</evidence>
<dbReference type="GO" id="GO:0005768">
    <property type="term" value="C:endosome"/>
    <property type="evidence" value="ECO:0007669"/>
    <property type="project" value="TreeGrafter"/>
</dbReference>
<feature type="domain" description="Peptidase A1" evidence="13">
    <location>
        <begin position="65"/>
        <end position="205"/>
    </location>
</feature>
<evidence type="ECO:0000256" key="4">
    <source>
        <dbReference type="ARBA" id="ARBA00022692"/>
    </source>
</evidence>
<dbReference type="PROSITE" id="PS00141">
    <property type="entry name" value="ASP_PROTEASE"/>
    <property type="match status" value="1"/>
</dbReference>
<keyword evidence="5 12" id="KW-0732">Signal</keyword>
<dbReference type="GO" id="GO:0006509">
    <property type="term" value="P:membrane protein ectodomain proteolysis"/>
    <property type="evidence" value="ECO:0007669"/>
    <property type="project" value="TreeGrafter"/>
</dbReference>
<evidence type="ECO:0000256" key="10">
    <source>
        <dbReference type="ARBA" id="ARBA00023145"/>
    </source>
</evidence>
<dbReference type="PROSITE" id="PS51767">
    <property type="entry name" value="PEPTIDASE_A1"/>
    <property type="match status" value="1"/>
</dbReference>
<keyword evidence="4" id="KW-0812">Transmembrane</keyword>
<keyword evidence="3 11" id="KW-0645">Protease</keyword>
<dbReference type="PANTHER" id="PTHR47965">
    <property type="entry name" value="ASPARTYL PROTEASE-RELATED"/>
    <property type="match status" value="1"/>
</dbReference>
<evidence type="ECO:0000256" key="11">
    <source>
        <dbReference type="RuleBase" id="RU000454"/>
    </source>
</evidence>
<gene>
    <name evidence="14" type="ORF">LSH36_540g01059</name>
</gene>
<dbReference type="Pfam" id="PF00026">
    <property type="entry name" value="Asp"/>
    <property type="match status" value="1"/>
</dbReference>